<proteinExistence type="predicted"/>
<keyword evidence="2" id="KW-0418">Kinase</keyword>
<organism evidence="3">
    <name type="scientific">marine sediment metagenome</name>
    <dbReference type="NCBI Taxonomy" id="412755"/>
    <lineage>
        <taxon>unclassified sequences</taxon>
        <taxon>metagenomes</taxon>
        <taxon>ecological metagenomes</taxon>
    </lineage>
</organism>
<evidence type="ECO:0000313" key="3">
    <source>
        <dbReference type="EMBL" id="GAH02163.1"/>
    </source>
</evidence>
<evidence type="ECO:0008006" key="4">
    <source>
        <dbReference type="Google" id="ProtNLM"/>
    </source>
</evidence>
<sequence length="41" mass="4519">MDDRYLAGDIGGTKTRLALYSTKAGAYDPLETETFPSQDYS</sequence>
<dbReference type="Gene3D" id="3.30.420.40">
    <property type="match status" value="1"/>
</dbReference>
<reference evidence="3" key="1">
    <citation type="journal article" date="2014" name="Front. Microbiol.">
        <title>High frequency of phylogenetically diverse reductive dehalogenase-homologous genes in deep subseafloor sedimentary metagenomes.</title>
        <authorList>
            <person name="Kawai M."/>
            <person name="Futagami T."/>
            <person name="Toyoda A."/>
            <person name="Takaki Y."/>
            <person name="Nishi S."/>
            <person name="Hori S."/>
            <person name="Arai W."/>
            <person name="Tsubouchi T."/>
            <person name="Morono Y."/>
            <person name="Uchiyama I."/>
            <person name="Ito T."/>
            <person name="Fujiyama A."/>
            <person name="Inagaki F."/>
            <person name="Takami H."/>
        </authorList>
    </citation>
    <scope>NUCLEOTIDE SEQUENCE</scope>
    <source>
        <strain evidence="3">Expedition CK06-06</strain>
    </source>
</reference>
<name>X1E0H5_9ZZZZ</name>
<dbReference type="InterPro" id="IPR003836">
    <property type="entry name" value="Glucokinase"/>
</dbReference>
<dbReference type="Pfam" id="PF02685">
    <property type="entry name" value="Glucokinase"/>
    <property type="match status" value="1"/>
</dbReference>
<comment type="caution">
    <text evidence="3">The sequence shown here is derived from an EMBL/GenBank/DDBJ whole genome shotgun (WGS) entry which is preliminary data.</text>
</comment>
<protein>
    <recommendedName>
        <fullName evidence="4">Glucokinase</fullName>
    </recommendedName>
</protein>
<dbReference type="AlphaFoldDB" id="X1E0H5"/>
<evidence type="ECO:0000256" key="2">
    <source>
        <dbReference type="ARBA" id="ARBA00022777"/>
    </source>
</evidence>
<dbReference type="GO" id="GO:0006096">
    <property type="term" value="P:glycolytic process"/>
    <property type="evidence" value="ECO:0007669"/>
    <property type="project" value="InterPro"/>
</dbReference>
<feature type="non-terminal residue" evidence="3">
    <location>
        <position position="41"/>
    </location>
</feature>
<gene>
    <name evidence="3" type="ORF">S01H4_51766</name>
</gene>
<dbReference type="EMBL" id="BART01029516">
    <property type="protein sequence ID" value="GAH02163.1"/>
    <property type="molecule type" value="Genomic_DNA"/>
</dbReference>
<dbReference type="GO" id="GO:0005524">
    <property type="term" value="F:ATP binding"/>
    <property type="evidence" value="ECO:0007669"/>
    <property type="project" value="InterPro"/>
</dbReference>
<accession>X1E0H5</accession>
<dbReference type="GO" id="GO:0005536">
    <property type="term" value="F:D-glucose binding"/>
    <property type="evidence" value="ECO:0007669"/>
    <property type="project" value="InterPro"/>
</dbReference>
<evidence type="ECO:0000256" key="1">
    <source>
        <dbReference type="ARBA" id="ARBA00022679"/>
    </source>
</evidence>
<dbReference type="GO" id="GO:0004340">
    <property type="term" value="F:glucokinase activity"/>
    <property type="evidence" value="ECO:0007669"/>
    <property type="project" value="InterPro"/>
</dbReference>
<keyword evidence="1" id="KW-0808">Transferase</keyword>